<dbReference type="SUPFAM" id="SSF160113">
    <property type="entry name" value="YegP-like"/>
    <property type="match status" value="2"/>
</dbReference>
<dbReference type="InterPro" id="IPR010879">
    <property type="entry name" value="DUF1508"/>
</dbReference>
<feature type="domain" description="DUF1508" evidence="1">
    <location>
        <begin position="10"/>
        <end position="40"/>
    </location>
</feature>
<protein>
    <submittedName>
        <fullName evidence="2">DUF1508 domain-containing protein</fullName>
    </submittedName>
</protein>
<dbReference type="AlphaFoldDB" id="A0A8J7QGP7"/>
<dbReference type="RefSeq" id="WP_207858227.1">
    <property type="nucleotide sequence ID" value="NZ_JAFREP010000005.1"/>
</dbReference>
<proteinExistence type="predicted"/>
<evidence type="ECO:0000259" key="1">
    <source>
        <dbReference type="Pfam" id="PF07411"/>
    </source>
</evidence>
<evidence type="ECO:0000313" key="2">
    <source>
        <dbReference type="EMBL" id="MBO1318338.1"/>
    </source>
</evidence>
<name>A0A8J7QGP7_9BACT</name>
<dbReference type="Pfam" id="PF07411">
    <property type="entry name" value="DUF1508"/>
    <property type="match status" value="2"/>
</dbReference>
<feature type="domain" description="DUF1508" evidence="1">
    <location>
        <begin position="66"/>
        <end position="97"/>
    </location>
</feature>
<accession>A0A8J7QGP7</accession>
<evidence type="ECO:0000313" key="3">
    <source>
        <dbReference type="Proteomes" id="UP000664417"/>
    </source>
</evidence>
<dbReference type="EMBL" id="JAFREP010000005">
    <property type="protein sequence ID" value="MBO1318338.1"/>
    <property type="molecule type" value="Genomic_DNA"/>
</dbReference>
<sequence length="106" mass="12408">MNDKWEFYQDRKGEWRWRRTAPNGNIVGASSEGYKSKSSCVSNARRHGYQESLTTGSTDRWEFYKDNAGKWRWRRIAQNGQIVGSSTEGYSNRVDCESNARRNGYR</sequence>
<dbReference type="InterPro" id="IPR036913">
    <property type="entry name" value="YegP-like_sf"/>
</dbReference>
<dbReference type="Proteomes" id="UP000664417">
    <property type="component" value="Unassembled WGS sequence"/>
</dbReference>
<gene>
    <name evidence="2" type="ORF">J3U88_07720</name>
</gene>
<dbReference type="Gene3D" id="3.30.160.160">
    <property type="entry name" value="YegP-like"/>
    <property type="match status" value="2"/>
</dbReference>
<reference evidence="2" key="1">
    <citation type="submission" date="2021-03" db="EMBL/GenBank/DDBJ databases">
        <authorList>
            <person name="Wang G."/>
        </authorList>
    </citation>
    <scope>NUCLEOTIDE SEQUENCE</scope>
    <source>
        <strain evidence="2">KCTC 12899</strain>
    </source>
</reference>
<comment type="caution">
    <text evidence="2">The sequence shown here is derived from an EMBL/GenBank/DDBJ whole genome shotgun (WGS) entry which is preliminary data.</text>
</comment>
<keyword evidence="3" id="KW-1185">Reference proteome</keyword>
<organism evidence="2 3">
    <name type="scientific">Acanthopleuribacter pedis</name>
    <dbReference type="NCBI Taxonomy" id="442870"/>
    <lineage>
        <taxon>Bacteria</taxon>
        <taxon>Pseudomonadati</taxon>
        <taxon>Acidobacteriota</taxon>
        <taxon>Holophagae</taxon>
        <taxon>Acanthopleuribacterales</taxon>
        <taxon>Acanthopleuribacteraceae</taxon>
        <taxon>Acanthopleuribacter</taxon>
    </lineage>
</organism>